<feature type="domain" description="Tn3 transposase DDE" evidence="4">
    <location>
        <begin position="591"/>
        <end position="977"/>
    </location>
</feature>
<dbReference type="InterPro" id="IPR002513">
    <property type="entry name" value="Tn3_Tnp_DDE_dom"/>
</dbReference>
<evidence type="ECO:0000259" key="5">
    <source>
        <dbReference type="Pfam" id="PF13700"/>
    </source>
</evidence>
<dbReference type="NCBIfam" id="NF033527">
    <property type="entry name" value="transpos_Tn3"/>
    <property type="match status" value="1"/>
</dbReference>
<protein>
    <submittedName>
        <fullName evidence="6">Mobile element protein</fullName>
    </submittedName>
</protein>
<gene>
    <name evidence="6" type="ORF">MGWOODY_Tha1973</name>
</gene>
<organism evidence="6">
    <name type="scientific">hydrothermal vent metagenome</name>
    <dbReference type="NCBI Taxonomy" id="652676"/>
    <lineage>
        <taxon>unclassified sequences</taxon>
        <taxon>metagenomes</taxon>
        <taxon>ecological metagenomes</taxon>
    </lineage>
</organism>
<evidence type="ECO:0000256" key="2">
    <source>
        <dbReference type="ARBA" id="ARBA00023125"/>
    </source>
</evidence>
<accession>A0A160T9E6</accession>
<proteinExistence type="predicted"/>
<name>A0A160T9E6_9ZZZZ</name>
<sequence>MAAIYQTAYPRIKSDITHVELGDVYTPTPEDQKFALRHCKRTSASFLGLLIQLKITQRLGRFVNLGEIPKVIITHIKNQCRSRVTLKDLQTYYTSGAKDRHVKLIRRHLNIKAYDAAKTSELAQIWALEAATTKEALPDIINVTLEYLVKERYELPAFSVLERICQAARAEVNTRYYDQLCGFLESESRQCINDILRSSTGLNGFGWSTLKNEPKRPTPRNIHAYIQYLEWLTSLQTLLPTDLGLPPVKHQQFINEAKALDYAELMKLKLNKRLALVIVLIRHQYAQTLDNAADIFIKMLLKMDRSAQKLLEKYLADHQKQTDHLISVLSGTVKVYLDKPDSVAAFDPILGKNSDQLMQMCEQYMAFAGNNYLPFMVRLYKKQRSTLFRTIEILNLASATEDKDLLNAFQFILTHKKRRTEFLSIQSDPNDPSSRNVINIRWIRESWWKLVTGKSTKSAQVSEVNKTCFELCVFERIAEELSTGDLFIPYSETFDDYREQMITWEEYEAQLPTYCEEVGLVAGDTEFTTTLKKSMETSCRKADSQFPEDELVRIENGNLIIGKPKPDQPLPEVEEIGALLRDRLDKINLLDVIINVEKWLNLNKHFGPLSGFESRISDPELRFVLTVFCYGTNIGPTETVRSVQGVSRKQVAWLNLKRTTEARLDKAIAKINSEYKKYRLIECWGSGSSVSADGKLWDLYEDNLLSEYHIRYGSYGGIAYYHVSDTYIALFSRFIPCGVYEAIYILDGLLNDESDFNPDTVHGDTQAQSTPVFGLAYLLGIKLMPRIRNIKDLSFYKPDRSMVLKHIQSLFKEPIKWDLIEKHYADMMRTAMSVKAGKITASTILRRFGTKNRKNKLYFAFRELGRVVRTMFLLEYITDVDLRKTIQAATCKSEEFNEFARWLFFANGGKIPANLRHEQSKIVKYNHLLANFAILYNVNAMTEVFNQLKSEGYNITRDIMAEFSPYHTEHLGRLGSFELDLTKQVKPMTFELLVD</sequence>
<keyword evidence="2" id="KW-0238">DNA-binding</keyword>
<dbReference type="GO" id="GO:0004803">
    <property type="term" value="F:transposase activity"/>
    <property type="evidence" value="ECO:0007669"/>
    <property type="project" value="InterPro"/>
</dbReference>
<evidence type="ECO:0000259" key="4">
    <source>
        <dbReference type="Pfam" id="PF01526"/>
    </source>
</evidence>
<keyword evidence="3" id="KW-0233">DNA recombination</keyword>
<dbReference type="Pfam" id="PF01526">
    <property type="entry name" value="DDE_Tnp_Tn3"/>
    <property type="match status" value="1"/>
</dbReference>
<dbReference type="GO" id="GO:0003677">
    <property type="term" value="F:DNA binding"/>
    <property type="evidence" value="ECO:0007669"/>
    <property type="project" value="UniProtKB-KW"/>
</dbReference>
<dbReference type="AlphaFoldDB" id="A0A160T9E6"/>
<dbReference type="EMBL" id="CZQC01000025">
    <property type="protein sequence ID" value="CUS40790.1"/>
    <property type="molecule type" value="Genomic_DNA"/>
</dbReference>
<feature type="domain" description="DUF4158" evidence="5">
    <location>
        <begin position="6"/>
        <end position="168"/>
    </location>
</feature>
<keyword evidence="1" id="KW-0815">Transposition</keyword>
<reference evidence="6" key="1">
    <citation type="submission" date="2015-10" db="EMBL/GenBank/DDBJ databases">
        <authorList>
            <person name="Gilbert D.G."/>
        </authorList>
    </citation>
    <scope>NUCLEOTIDE SEQUENCE</scope>
</reference>
<dbReference type="InterPro" id="IPR025296">
    <property type="entry name" value="DUF4158"/>
</dbReference>
<evidence type="ECO:0000256" key="1">
    <source>
        <dbReference type="ARBA" id="ARBA00022578"/>
    </source>
</evidence>
<dbReference type="Pfam" id="PF13700">
    <property type="entry name" value="DUF4158"/>
    <property type="match status" value="1"/>
</dbReference>
<evidence type="ECO:0000256" key="3">
    <source>
        <dbReference type="ARBA" id="ARBA00023172"/>
    </source>
</evidence>
<evidence type="ECO:0000313" key="6">
    <source>
        <dbReference type="EMBL" id="CUS40790.1"/>
    </source>
</evidence>
<dbReference type="GO" id="GO:0006313">
    <property type="term" value="P:DNA transposition"/>
    <property type="evidence" value="ECO:0007669"/>
    <property type="project" value="InterPro"/>
</dbReference>
<dbReference type="InterPro" id="IPR047653">
    <property type="entry name" value="Tn3-like_transpos"/>
</dbReference>